<dbReference type="InterPro" id="IPR001387">
    <property type="entry name" value="Cro/C1-type_HTH"/>
</dbReference>
<dbReference type="SUPFAM" id="SSF47413">
    <property type="entry name" value="lambda repressor-like DNA-binding domains"/>
    <property type="match status" value="1"/>
</dbReference>
<gene>
    <name evidence="2" type="ORF">JCM31826_07830</name>
</gene>
<evidence type="ECO:0000259" key="1">
    <source>
        <dbReference type="PROSITE" id="PS50943"/>
    </source>
</evidence>
<dbReference type="AlphaFoldDB" id="A0A401XK06"/>
<dbReference type="Gene3D" id="1.10.260.40">
    <property type="entry name" value="lambda repressor-like DNA-binding domains"/>
    <property type="match status" value="1"/>
</dbReference>
<dbReference type="RefSeq" id="WP_124397360.1">
    <property type="nucleotide sequence ID" value="NZ_BHZE01000005.1"/>
</dbReference>
<dbReference type="GO" id="GO:0003677">
    <property type="term" value="F:DNA binding"/>
    <property type="evidence" value="ECO:0007669"/>
    <property type="project" value="InterPro"/>
</dbReference>
<comment type="caution">
    <text evidence="2">The sequence shown here is derived from an EMBL/GenBank/DDBJ whole genome shotgun (WGS) entry which is preliminary data.</text>
</comment>
<protein>
    <submittedName>
        <fullName evidence="2">Transcriptional regulator</fullName>
    </submittedName>
</protein>
<evidence type="ECO:0000313" key="3">
    <source>
        <dbReference type="Proteomes" id="UP000286715"/>
    </source>
</evidence>
<dbReference type="SMART" id="SM00530">
    <property type="entry name" value="HTH_XRE"/>
    <property type="match status" value="1"/>
</dbReference>
<dbReference type="OrthoDB" id="1034290at2"/>
<dbReference type="EMBL" id="BHZE01000005">
    <property type="protein sequence ID" value="GCD77301.1"/>
    <property type="molecule type" value="Genomic_DNA"/>
</dbReference>
<reference evidence="2 3" key="1">
    <citation type="submission" date="2018-11" db="EMBL/GenBank/DDBJ databases">
        <title>Schleiferia aggregans sp. nov., a moderately thermophilic heterotrophic bacterium isolated from microbial mats at a terrestrial hot spring.</title>
        <authorList>
            <person name="Iino T."/>
            <person name="Ohkuma M."/>
            <person name="Haruta S."/>
        </authorList>
    </citation>
    <scope>NUCLEOTIDE SEQUENCE [LARGE SCALE GENOMIC DNA]</scope>
    <source>
        <strain evidence="2 3">LA</strain>
    </source>
</reference>
<evidence type="ECO:0000313" key="2">
    <source>
        <dbReference type="EMBL" id="GCD77301.1"/>
    </source>
</evidence>
<dbReference type="CDD" id="cd00093">
    <property type="entry name" value="HTH_XRE"/>
    <property type="match status" value="1"/>
</dbReference>
<organism evidence="2 3">
    <name type="scientific">Thermaurantimonas aggregans</name>
    <dbReference type="NCBI Taxonomy" id="2173829"/>
    <lineage>
        <taxon>Bacteria</taxon>
        <taxon>Pseudomonadati</taxon>
        <taxon>Bacteroidota</taxon>
        <taxon>Flavobacteriia</taxon>
        <taxon>Flavobacteriales</taxon>
        <taxon>Schleiferiaceae</taxon>
        <taxon>Thermaurantimonas</taxon>
    </lineage>
</organism>
<dbReference type="Pfam" id="PF01381">
    <property type="entry name" value="HTH_3"/>
    <property type="match status" value="1"/>
</dbReference>
<proteinExistence type="predicted"/>
<feature type="domain" description="HTH cro/C1-type" evidence="1">
    <location>
        <begin position="8"/>
        <end position="63"/>
    </location>
</feature>
<dbReference type="PROSITE" id="PS50943">
    <property type="entry name" value="HTH_CROC1"/>
    <property type="match status" value="1"/>
</dbReference>
<dbReference type="InterPro" id="IPR010982">
    <property type="entry name" value="Lambda_DNA-bd_dom_sf"/>
</dbReference>
<name>A0A401XK06_9FLAO</name>
<keyword evidence="3" id="KW-1185">Reference proteome</keyword>
<sequence>MKTIVDRIKELQQAQGLTNNEFAEKLGISSAALSHIYCGRNNPSLTILEAIYQKFPNVNFNYLLKGQGNLFEADQKVNESKKHIINDLFSSIEEFQASDKNVQNPPMHLIDDKKSSKENEQRHFTDVNIKVNEFQVVKVALFTSDGRVFFFTPSAENPFL</sequence>
<dbReference type="Proteomes" id="UP000286715">
    <property type="component" value="Unassembled WGS sequence"/>
</dbReference>
<accession>A0A401XK06</accession>